<feature type="transmembrane region" description="Helical" evidence="1">
    <location>
        <begin position="49"/>
        <end position="67"/>
    </location>
</feature>
<reference evidence="2" key="1">
    <citation type="journal article" date="2017" name="Mitochondrial DNA Part B Resour">
        <title>The complete mitochondrial genome of the gray garden slug Deroceras reticulatum (Gastropoda: Pulmonata: Stylommatophora).</title>
        <authorList>
            <person name="Ahn S.-J."/>
            <person name="Martin R."/>
            <person name="Rao S."/>
            <person name="Choi M.-Y."/>
        </authorList>
    </citation>
    <scope>NUCLEOTIDE SEQUENCE</scope>
</reference>
<geneLocation type="mitochondrion" evidence="2"/>
<gene>
    <name evidence="2" type="primary">ND6</name>
</gene>
<feature type="transmembrane region" description="Helical" evidence="1">
    <location>
        <begin position="119"/>
        <end position="140"/>
    </location>
</feature>
<accession>A0A343ERM7</accession>
<dbReference type="EMBL" id="KY765589">
    <property type="protein sequence ID" value="ASL05733.1"/>
    <property type="molecule type" value="Genomic_DNA"/>
</dbReference>
<dbReference type="GeneID" id="33868705"/>
<sequence length="151" mass="16659">MEVMFIMMLTFVSSMFMLVGNPMMIGVLLLILSLFMVGQIGYIIGSWYAYILFLVYVGGLLVMFIYICMISSNLQLTGVLSLSGLGTMMIIMSVVGQYVNNHKMLTHVEMLSGVNFPLSLLLMLGVYLLICFLSVISIILSGGTSINIENN</sequence>
<organism evidence="2">
    <name type="scientific">Deroceras reticulatum</name>
    <name type="common">Gray garden slug</name>
    <dbReference type="NCBI Taxonomy" id="145610"/>
    <lineage>
        <taxon>Eukaryota</taxon>
        <taxon>Metazoa</taxon>
        <taxon>Spiralia</taxon>
        <taxon>Lophotrochozoa</taxon>
        <taxon>Mollusca</taxon>
        <taxon>Gastropoda</taxon>
        <taxon>Heterobranchia</taxon>
        <taxon>Euthyneura</taxon>
        <taxon>Panpulmonata</taxon>
        <taxon>Eupulmonata</taxon>
        <taxon>Stylommatophora</taxon>
        <taxon>Helicina</taxon>
        <taxon>Limacoidea</taxon>
        <taxon>Agriolimacidae</taxon>
        <taxon>Deroceras</taxon>
    </lineage>
</organism>
<keyword evidence="1" id="KW-0472">Membrane</keyword>
<dbReference type="CTD" id="4541"/>
<proteinExistence type="predicted"/>
<dbReference type="AlphaFoldDB" id="A0A343ERM7"/>
<name>A0A343ERM7_DERRE</name>
<keyword evidence="1" id="KW-1133">Transmembrane helix</keyword>
<feature type="transmembrane region" description="Helical" evidence="1">
    <location>
        <begin position="79"/>
        <end position="99"/>
    </location>
</feature>
<protein>
    <submittedName>
        <fullName evidence="2">NADH dehydrogenase subunit 6</fullName>
    </submittedName>
</protein>
<keyword evidence="1" id="KW-0812">Transmembrane</keyword>
<dbReference type="RefSeq" id="YP_009408798.1">
    <property type="nucleotide sequence ID" value="NC_035495.1"/>
</dbReference>
<keyword evidence="2" id="KW-0496">Mitochondrion</keyword>
<evidence type="ECO:0000313" key="2">
    <source>
        <dbReference type="EMBL" id="ASL05733.1"/>
    </source>
</evidence>
<evidence type="ECO:0000256" key="1">
    <source>
        <dbReference type="SAM" id="Phobius"/>
    </source>
</evidence>